<feature type="transmembrane region" description="Helical" evidence="1">
    <location>
        <begin position="39"/>
        <end position="57"/>
    </location>
</feature>
<name>A0A4R1HMD0_PSEEN</name>
<keyword evidence="1" id="KW-0812">Transmembrane</keyword>
<organism evidence="2 3">
    <name type="scientific">Pseudonocardia endophytica</name>
    <dbReference type="NCBI Taxonomy" id="401976"/>
    <lineage>
        <taxon>Bacteria</taxon>
        <taxon>Bacillati</taxon>
        <taxon>Actinomycetota</taxon>
        <taxon>Actinomycetes</taxon>
        <taxon>Pseudonocardiales</taxon>
        <taxon>Pseudonocardiaceae</taxon>
        <taxon>Pseudonocardia</taxon>
    </lineage>
</organism>
<dbReference type="EMBL" id="SMFZ01000002">
    <property type="protein sequence ID" value="TCK21705.1"/>
    <property type="molecule type" value="Genomic_DNA"/>
</dbReference>
<dbReference type="AlphaFoldDB" id="A0A4R1HMD0"/>
<feature type="transmembrane region" description="Helical" evidence="1">
    <location>
        <begin position="6"/>
        <end position="27"/>
    </location>
</feature>
<sequence>MSTSMIILLAAVASGLLFGGLAVYEQARRMPWRQVSWKAPIWLLVGCVALGGVFSFLDSDVAGQTLYEVEADGPGAAVPSTTSFPFVVQHATAEHDLMVAPESSERITEPIRVHVRMSGPDGRSLVDEERTLDVRCPDDEPCEWYTFSRDLVPGRAGPHDLEVTVLSPGVTSVHVRVGDAEKTDGERIPGY</sequence>
<keyword evidence="1" id="KW-1133">Transmembrane helix</keyword>
<dbReference type="RefSeq" id="WP_132430424.1">
    <property type="nucleotide sequence ID" value="NZ_SMFZ01000002.1"/>
</dbReference>
<dbReference type="OrthoDB" id="9839950at2"/>
<proteinExistence type="predicted"/>
<accession>A0A4R1HMD0</accession>
<keyword evidence="3" id="KW-1185">Reference proteome</keyword>
<evidence type="ECO:0000313" key="3">
    <source>
        <dbReference type="Proteomes" id="UP000295560"/>
    </source>
</evidence>
<protein>
    <submittedName>
        <fullName evidence="2">Uncharacterized protein</fullName>
    </submittedName>
</protein>
<dbReference type="Proteomes" id="UP000295560">
    <property type="component" value="Unassembled WGS sequence"/>
</dbReference>
<evidence type="ECO:0000256" key="1">
    <source>
        <dbReference type="SAM" id="Phobius"/>
    </source>
</evidence>
<keyword evidence="1" id="KW-0472">Membrane</keyword>
<evidence type="ECO:0000313" key="2">
    <source>
        <dbReference type="EMBL" id="TCK21705.1"/>
    </source>
</evidence>
<reference evidence="2 3" key="1">
    <citation type="submission" date="2019-03" db="EMBL/GenBank/DDBJ databases">
        <title>Sequencing the genomes of 1000 actinobacteria strains.</title>
        <authorList>
            <person name="Klenk H.-P."/>
        </authorList>
    </citation>
    <scope>NUCLEOTIDE SEQUENCE [LARGE SCALE GENOMIC DNA]</scope>
    <source>
        <strain evidence="2 3">DSM 44969</strain>
    </source>
</reference>
<gene>
    <name evidence="2" type="ORF">EV378_5696</name>
</gene>
<comment type="caution">
    <text evidence="2">The sequence shown here is derived from an EMBL/GenBank/DDBJ whole genome shotgun (WGS) entry which is preliminary data.</text>
</comment>